<sequence>MTRRTKVLWTSLIGLLIVLAVGYGVIKAKTYEPSRAAQTAATTATVTANYTVFKGRPSKTAIVFYPGALVDPASYSIWAKQVAQQGHSVYLMHFPLDLAVLAGNRADQVPAKVRHNYVIGGHSLGGVMASRYAAKHPRGLKGSFYLASYPDKKGRLDHTTLPVLSITASRDGVLNWSHYRQSKVYLPAHTTFAKIIGGNHAGFGSYGPQKGDHAATLANAQQQAQVSQLLTQWLTKLTK</sequence>
<dbReference type="InterPro" id="IPR029058">
    <property type="entry name" value="AB_hydrolase_fold"/>
</dbReference>
<dbReference type="EMBL" id="JBHTOJ010000010">
    <property type="protein sequence ID" value="MFD1420277.1"/>
    <property type="molecule type" value="Genomic_DNA"/>
</dbReference>
<dbReference type="Proteomes" id="UP001597188">
    <property type="component" value="Unassembled WGS sequence"/>
</dbReference>
<protein>
    <submittedName>
        <fullName evidence="2">Alpha/beta hydrolase</fullName>
    </submittedName>
</protein>
<gene>
    <name evidence="2" type="ORF">ACFQ5L_04775</name>
</gene>
<evidence type="ECO:0000313" key="2">
    <source>
        <dbReference type="EMBL" id="MFD1420277.1"/>
    </source>
</evidence>
<dbReference type="Pfam" id="PF12695">
    <property type="entry name" value="Abhydrolase_5"/>
    <property type="match status" value="1"/>
</dbReference>
<keyword evidence="3" id="KW-1185">Reference proteome</keyword>
<dbReference type="RefSeq" id="WP_137634223.1">
    <property type="nucleotide sequence ID" value="NZ_BJDL01000007.1"/>
</dbReference>
<name>A0ABW4C0U5_9LACO</name>
<evidence type="ECO:0000313" key="3">
    <source>
        <dbReference type="Proteomes" id="UP001597188"/>
    </source>
</evidence>
<comment type="caution">
    <text evidence="2">The sequence shown here is derived from an EMBL/GenBank/DDBJ whole genome shotgun (WGS) entry which is preliminary data.</text>
</comment>
<proteinExistence type="predicted"/>
<dbReference type="SUPFAM" id="SSF53474">
    <property type="entry name" value="alpha/beta-Hydrolases"/>
    <property type="match status" value="1"/>
</dbReference>
<evidence type="ECO:0000259" key="1">
    <source>
        <dbReference type="Pfam" id="PF12695"/>
    </source>
</evidence>
<dbReference type="Gene3D" id="3.40.50.1820">
    <property type="entry name" value="alpha/beta hydrolase"/>
    <property type="match status" value="1"/>
</dbReference>
<accession>A0ABW4C0U5</accession>
<dbReference type="GO" id="GO:0016787">
    <property type="term" value="F:hydrolase activity"/>
    <property type="evidence" value="ECO:0007669"/>
    <property type="project" value="UniProtKB-KW"/>
</dbReference>
<reference evidence="3" key="1">
    <citation type="journal article" date="2019" name="Int. J. Syst. Evol. Microbiol.">
        <title>The Global Catalogue of Microorganisms (GCM) 10K type strain sequencing project: providing services to taxonomists for standard genome sequencing and annotation.</title>
        <authorList>
            <consortium name="The Broad Institute Genomics Platform"/>
            <consortium name="The Broad Institute Genome Sequencing Center for Infectious Disease"/>
            <person name="Wu L."/>
            <person name="Ma J."/>
        </authorList>
    </citation>
    <scope>NUCLEOTIDE SEQUENCE [LARGE SCALE GENOMIC DNA]</scope>
    <source>
        <strain evidence="3">CCM 8931</strain>
    </source>
</reference>
<dbReference type="InterPro" id="IPR029059">
    <property type="entry name" value="AB_hydrolase_5"/>
</dbReference>
<organism evidence="2 3">
    <name type="scientific">Lactiplantibacillus songbeiensis</name>
    <dbReference type="NCBI Taxonomy" id="2559920"/>
    <lineage>
        <taxon>Bacteria</taxon>
        <taxon>Bacillati</taxon>
        <taxon>Bacillota</taxon>
        <taxon>Bacilli</taxon>
        <taxon>Lactobacillales</taxon>
        <taxon>Lactobacillaceae</taxon>
        <taxon>Lactiplantibacillus</taxon>
    </lineage>
</organism>
<feature type="domain" description="Alpha/beta hydrolase fold-5" evidence="1">
    <location>
        <begin position="62"/>
        <end position="223"/>
    </location>
</feature>
<keyword evidence="2" id="KW-0378">Hydrolase</keyword>